<keyword evidence="5" id="KW-0963">Cytoplasm</keyword>
<evidence type="ECO:0000256" key="13">
    <source>
        <dbReference type="ARBA" id="ARBA00023315"/>
    </source>
</evidence>
<evidence type="ECO:0000256" key="5">
    <source>
        <dbReference type="ARBA" id="ARBA00022490"/>
    </source>
</evidence>
<dbReference type="InterPro" id="IPR050769">
    <property type="entry name" value="NAT_camello-type"/>
</dbReference>
<dbReference type="InterPro" id="IPR000182">
    <property type="entry name" value="GNAT_dom"/>
</dbReference>
<feature type="transmembrane region" description="Helical" evidence="19">
    <location>
        <begin position="64"/>
        <end position="97"/>
    </location>
</feature>
<comment type="catalytic activity">
    <reaction evidence="17">
        <text>L-aspartate + acetyl-CoA = N-acetyl-L-aspartate + CoA + H(+)</text>
        <dbReference type="Rhea" id="RHEA:14165"/>
        <dbReference type="ChEBI" id="CHEBI:15378"/>
        <dbReference type="ChEBI" id="CHEBI:16953"/>
        <dbReference type="ChEBI" id="CHEBI:29991"/>
        <dbReference type="ChEBI" id="CHEBI:57287"/>
        <dbReference type="ChEBI" id="CHEBI:57288"/>
        <dbReference type="EC" id="2.3.1.17"/>
    </reaction>
    <physiologicalReaction direction="left-to-right" evidence="17">
        <dbReference type="Rhea" id="RHEA:14166"/>
    </physiologicalReaction>
</comment>
<evidence type="ECO:0000313" key="21">
    <source>
        <dbReference type="EMBL" id="KAG5285827.1"/>
    </source>
</evidence>
<dbReference type="Gene3D" id="3.40.630.30">
    <property type="match status" value="1"/>
</dbReference>
<evidence type="ECO:0000256" key="2">
    <source>
        <dbReference type="ARBA" id="ARBA00004304"/>
    </source>
</evidence>
<accession>A0AAV6HHT7</accession>
<proteinExistence type="inferred from homology"/>
<protein>
    <recommendedName>
        <fullName evidence="15">N-acetylaspartate synthetase</fullName>
        <ecNumber evidence="14">2.3.1.17</ecNumber>
    </recommendedName>
    <alternativeName>
        <fullName evidence="16">N-acetyltransferase 8-like protein</fullName>
    </alternativeName>
</protein>
<evidence type="ECO:0000256" key="6">
    <source>
        <dbReference type="ARBA" id="ARBA00022679"/>
    </source>
</evidence>
<dbReference type="SUPFAM" id="SSF55729">
    <property type="entry name" value="Acyl-CoA N-acyltransferases (Nat)"/>
    <property type="match status" value="1"/>
</dbReference>
<dbReference type="GO" id="GO:0005789">
    <property type="term" value="C:endoplasmic reticulum membrane"/>
    <property type="evidence" value="ECO:0007669"/>
    <property type="project" value="UniProtKB-SubCell"/>
</dbReference>
<sequence length="248" mass="28445">MTALDKKTMGHEPYAILKEDRTVVVRRYTPSDNREVLRIFHEGMMEMVTDTAFRGLLHHPESQLLYSAITVTFYVFTGSIWLACCILPLVLGVRYYYSWKVVNGYLERAQDMHDIDQNYMESSEHYLWVAEIGRTVVGLVAVHCLQDGNMELNRMSVDSHFQRQRVGVALGQQVLRFARLHAHSSSSATTSVVLGTTTYTAAPHRLYQALGFRCVGITEGFCTPGTERSLLEQAFYRVRHHHYQLDLH</sequence>
<dbReference type="AlphaFoldDB" id="A0AAV6HHT7"/>
<evidence type="ECO:0000256" key="10">
    <source>
        <dbReference type="ARBA" id="ARBA00022989"/>
    </source>
</evidence>
<keyword evidence="10 19" id="KW-1133">Transmembrane helix</keyword>
<dbReference type="GO" id="GO:0017188">
    <property type="term" value="F:L-aspartate N-acetyltransferase activity"/>
    <property type="evidence" value="ECO:0007669"/>
    <property type="project" value="UniProtKB-EC"/>
</dbReference>
<feature type="domain" description="N-acetyltransferase" evidence="20">
    <location>
        <begin position="85"/>
        <end position="237"/>
    </location>
</feature>
<organism evidence="21 22">
    <name type="scientific">Alosa alosa</name>
    <name type="common">allis shad</name>
    <dbReference type="NCBI Taxonomy" id="278164"/>
    <lineage>
        <taxon>Eukaryota</taxon>
        <taxon>Metazoa</taxon>
        <taxon>Chordata</taxon>
        <taxon>Craniata</taxon>
        <taxon>Vertebrata</taxon>
        <taxon>Euteleostomi</taxon>
        <taxon>Actinopterygii</taxon>
        <taxon>Neopterygii</taxon>
        <taxon>Teleostei</taxon>
        <taxon>Clupei</taxon>
        <taxon>Clupeiformes</taxon>
        <taxon>Clupeoidei</taxon>
        <taxon>Clupeidae</taxon>
        <taxon>Alosa</taxon>
    </lineage>
</organism>
<evidence type="ECO:0000256" key="18">
    <source>
        <dbReference type="ARBA" id="ARBA00093466"/>
    </source>
</evidence>
<comment type="caution">
    <text evidence="21">The sequence shown here is derived from an EMBL/GenBank/DDBJ whole genome shotgun (WGS) entry which is preliminary data.</text>
</comment>
<gene>
    <name evidence="21" type="ORF">AALO_G00007920</name>
</gene>
<evidence type="ECO:0000256" key="19">
    <source>
        <dbReference type="SAM" id="Phobius"/>
    </source>
</evidence>
<evidence type="ECO:0000256" key="1">
    <source>
        <dbReference type="ARBA" id="ARBA00004111"/>
    </source>
</evidence>
<keyword evidence="11" id="KW-0496">Mitochondrion</keyword>
<dbReference type="EC" id="2.3.1.17" evidence="14"/>
<name>A0AAV6HHT7_9TELE</name>
<keyword evidence="12 19" id="KW-0472">Membrane</keyword>
<evidence type="ECO:0000256" key="16">
    <source>
        <dbReference type="ARBA" id="ARBA00043248"/>
    </source>
</evidence>
<keyword evidence="9" id="KW-0492">Microsome</keyword>
<evidence type="ECO:0000256" key="12">
    <source>
        <dbReference type="ARBA" id="ARBA00023136"/>
    </source>
</evidence>
<evidence type="ECO:0000256" key="4">
    <source>
        <dbReference type="ARBA" id="ARBA00004496"/>
    </source>
</evidence>
<evidence type="ECO:0000256" key="14">
    <source>
        <dbReference type="ARBA" id="ARBA00039136"/>
    </source>
</evidence>
<evidence type="ECO:0000313" key="22">
    <source>
        <dbReference type="Proteomes" id="UP000823561"/>
    </source>
</evidence>
<evidence type="ECO:0000256" key="8">
    <source>
        <dbReference type="ARBA" id="ARBA00022824"/>
    </source>
</evidence>
<comment type="similarity">
    <text evidence="18">Belongs to the NAT8 family.</text>
</comment>
<dbReference type="GO" id="GO:0031966">
    <property type="term" value="C:mitochondrial membrane"/>
    <property type="evidence" value="ECO:0007669"/>
    <property type="project" value="UniProtKB-SubCell"/>
</dbReference>
<evidence type="ECO:0000256" key="17">
    <source>
        <dbReference type="ARBA" id="ARBA00049272"/>
    </source>
</evidence>
<evidence type="ECO:0000256" key="3">
    <source>
        <dbReference type="ARBA" id="ARBA00004389"/>
    </source>
</evidence>
<keyword evidence="13" id="KW-0012">Acyltransferase</keyword>
<reference evidence="21 22" key="1">
    <citation type="submission" date="2020-10" db="EMBL/GenBank/DDBJ databases">
        <title>Chromosome-scale genome assembly of the Allis shad, Alosa alosa.</title>
        <authorList>
            <person name="Margot Z."/>
            <person name="Christophe K."/>
            <person name="Cabau C."/>
            <person name="Louis A."/>
            <person name="Berthelot C."/>
            <person name="Parey E."/>
            <person name="Roest Crollius H."/>
            <person name="Montfort J."/>
            <person name="Robinson-Rechavi M."/>
            <person name="Bucao C."/>
            <person name="Bouchez O."/>
            <person name="Gislard M."/>
            <person name="Lluch J."/>
            <person name="Milhes M."/>
            <person name="Lampietro C."/>
            <person name="Lopez Roques C."/>
            <person name="Donnadieu C."/>
            <person name="Braasch I."/>
            <person name="Desvignes T."/>
            <person name="Postlethwait J."/>
            <person name="Bobe J."/>
            <person name="Guiguen Y."/>
        </authorList>
    </citation>
    <scope>NUCLEOTIDE SEQUENCE [LARGE SCALE GENOMIC DNA]</scope>
    <source>
        <strain evidence="21">M-15738</strain>
        <tissue evidence="21">Blood</tissue>
    </source>
</reference>
<evidence type="ECO:0000256" key="9">
    <source>
        <dbReference type="ARBA" id="ARBA00022848"/>
    </source>
</evidence>
<dbReference type="Proteomes" id="UP000823561">
    <property type="component" value="Chromosome 1"/>
</dbReference>
<comment type="subcellular location">
    <subcellularLocation>
        <location evidence="4">Cytoplasm</location>
    </subcellularLocation>
    <subcellularLocation>
        <location evidence="3">Endoplasmic reticulum membrane</location>
        <topology evidence="3">Single-pass membrane protein</topology>
    </subcellularLocation>
    <subcellularLocation>
        <location evidence="1">Microsome membrane</location>
        <topology evidence="1">Single-pass membrane protein</topology>
    </subcellularLocation>
    <subcellularLocation>
        <location evidence="2">Mitochondrion membrane</location>
        <topology evidence="2">Single-pass membrane protein</topology>
    </subcellularLocation>
</comment>
<evidence type="ECO:0000256" key="7">
    <source>
        <dbReference type="ARBA" id="ARBA00022692"/>
    </source>
</evidence>
<keyword evidence="7 19" id="KW-0812">Transmembrane</keyword>
<evidence type="ECO:0000259" key="20">
    <source>
        <dbReference type="PROSITE" id="PS51186"/>
    </source>
</evidence>
<dbReference type="Pfam" id="PF13508">
    <property type="entry name" value="Acetyltransf_7"/>
    <property type="match status" value="1"/>
</dbReference>
<evidence type="ECO:0000256" key="11">
    <source>
        <dbReference type="ARBA" id="ARBA00023128"/>
    </source>
</evidence>
<dbReference type="InterPro" id="IPR016181">
    <property type="entry name" value="Acyl_CoA_acyltransferase"/>
</dbReference>
<keyword evidence="8" id="KW-0256">Endoplasmic reticulum</keyword>
<dbReference type="CDD" id="cd04301">
    <property type="entry name" value="NAT_SF"/>
    <property type="match status" value="1"/>
</dbReference>
<evidence type="ECO:0000256" key="15">
    <source>
        <dbReference type="ARBA" id="ARBA00041029"/>
    </source>
</evidence>
<keyword evidence="22" id="KW-1185">Reference proteome</keyword>
<dbReference type="PANTHER" id="PTHR13947:SF11">
    <property type="entry name" value="N-ACETYLASPARTATE SYNTHETASE"/>
    <property type="match status" value="1"/>
</dbReference>
<dbReference type="PANTHER" id="PTHR13947">
    <property type="entry name" value="GNAT FAMILY N-ACETYLTRANSFERASE"/>
    <property type="match status" value="1"/>
</dbReference>
<keyword evidence="6" id="KW-0808">Transferase</keyword>
<dbReference type="PROSITE" id="PS51186">
    <property type="entry name" value="GNAT"/>
    <property type="match status" value="1"/>
</dbReference>
<dbReference type="EMBL" id="JADWDJ010000001">
    <property type="protein sequence ID" value="KAG5285827.1"/>
    <property type="molecule type" value="Genomic_DNA"/>
</dbReference>